<accession>A0A0L8BQM0</accession>
<comment type="catalytic activity">
    <reaction evidence="1 12">
        <text>an N-acyl-D-glucosamine 6-phosphate = an N-acyl-D-mannosamine 6-phosphate</text>
        <dbReference type="Rhea" id="RHEA:23932"/>
        <dbReference type="ChEBI" id="CHEBI:57599"/>
        <dbReference type="ChEBI" id="CHEBI:57666"/>
        <dbReference type="EC" id="5.1.3.9"/>
    </reaction>
</comment>
<dbReference type="GO" id="GO:0047465">
    <property type="term" value="F:N-acylglucosamine-6-phosphate 2-epimerase activity"/>
    <property type="evidence" value="ECO:0007669"/>
    <property type="project" value="UniProtKB-EC"/>
</dbReference>
<comment type="similarity">
    <text evidence="12">Belongs to the NanE family.</text>
</comment>
<dbReference type="Pfam" id="PF04131">
    <property type="entry name" value="NanE"/>
    <property type="match status" value="1"/>
</dbReference>
<evidence type="ECO:0000256" key="7">
    <source>
        <dbReference type="ARBA" id="ARBA00050815"/>
    </source>
</evidence>
<dbReference type="SUPFAM" id="SSF51366">
    <property type="entry name" value="Ribulose-phoshate binding barrel"/>
    <property type="match status" value="1"/>
</dbReference>
<dbReference type="HAMAP" id="MF_01235">
    <property type="entry name" value="ManNAc6P_epimer"/>
    <property type="match status" value="1"/>
</dbReference>
<keyword evidence="4" id="KW-0808">Transferase</keyword>
<dbReference type="GO" id="GO:0009384">
    <property type="term" value="F:N-acylmannosamine kinase activity"/>
    <property type="evidence" value="ECO:0007669"/>
    <property type="project" value="UniProtKB-EC"/>
</dbReference>
<evidence type="ECO:0000256" key="10">
    <source>
        <dbReference type="ARBA" id="ARBA00061354"/>
    </source>
</evidence>
<evidence type="ECO:0000313" key="14">
    <source>
        <dbReference type="Proteomes" id="UP000037425"/>
    </source>
</evidence>
<dbReference type="FunFam" id="3.20.20.70:FF:000035">
    <property type="entry name" value="Putative N-acetylmannosamine-6-phosphate 2-epimerase"/>
    <property type="match status" value="1"/>
</dbReference>
<keyword evidence="4" id="KW-0418">Kinase</keyword>
<gene>
    <name evidence="12" type="primary">nanE</name>
    <name evidence="13" type="ORF">AC244_19990</name>
</gene>
<dbReference type="InterPro" id="IPR011060">
    <property type="entry name" value="RibuloseP-bd_barrel"/>
</dbReference>
<dbReference type="NCBIfam" id="NF002231">
    <property type="entry name" value="PRK01130.1"/>
    <property type="match status" value="1"/>
</dbReference>
<comment type="pathway">
    <text evidence="3 12">Amino-sugar metabolism; N-acetylneuraminate degradation; D-fructose 6-phosphate from N-acetylneuraminate: step 3/5.</text>
</comment>
<comment type="catalytic activity">
    <reaction evidence="7">
        <text>an N-acyl-D-mannosamine + ATP = an N-acyl-D-mannosamine 6-phosphate + ADP + H(+)</text>
        <dbReference type="Rhea" id="RHEA:23832"/>
        <dbReference type="ChEBI" id="CHEBI:15378"/>
        <dbReference type="ChEBI" id="CHEBI:16062"/>
        <dbReference type="ChEBI" id="CHEBI:30616"/>
        <dbReference type="ChEBI" id="CHEBI:57666"/>
        <dbReference type="ChEBI" id="CHEBI:456216"/>
        <dbReference type="EC" id="2.7.1.60"/>
    </reaction>
</comment>
<dbReference type="GO" id="GO:0006053">
    <property type="term" value="P:N-acetylmannosamine catabolic process"/>
    <property type="evidence" value="ECO:0007669"/>
    <property type="project" value="TreeGrafter"/>
</dbReference>
<evidence type="ECO:0000313" key="13">
    <source>
        <dbReference type="EMBL" id="KOF16845.1"/>
    </source>
</evidence>
<dbReference type="InterPro" id="IPR007260">
    <property type="entry name" value="NanE"/>
</dbReference>
<evidence type="ECO:0000256" key="6">
    <source>
        <dbReference type="ARBA" id="ARBA00023277"/>
    </source>
</evidence>
<dbReference type="GO" id="GO:0019262">
    <property type="term" value="P:N-acetylneuraminate catabolic process"/>
    <property type="evidence" value="ECO:0007669"/>
    <property type="project" value="UniProtKB-UniRule"/>
</dbReference>
<comment type="function">
    <text evidence="2 12">Converts N-acetylmannosamine-6-phosphate (ManNAc-6-P) to N-acetylglucosamine-6-phosphate (GlcNAc-6-P).</text>
</comment>
<dbReference type="AlphaFoldDB" id="A0A0L8BQM0"/>
<protein>
    <recommendedName>
        <fullName evidence="12">Putative N-acetylmannosamine-6-phosphate 2-epimerase</fullName>
        <ecNumber evidence="12">5.1.3.9</ecNumber>
    </recommendedName>
    <alternativeName>
        <fullName evidence="12">ManNAc-6-P epimerase</fullName>
    </alternativeName>
</protein>
<sequence>MTFEIQSLKNGLIVSCQPVKGGVMDNAAMVVGFALAALDGGAAALRIESADYVRAVRQATDQPIIGLVKRDLTTSPVRITPLIDDVEALAAAGADIIAYDATQRTRPVETKRLIERIHAAGKIAMADCSVGSDAEHALREGAEIVGSTLAGYTGPIEPTEPDFALIAAMRKLTPFVVAEGCVRTPEQASRALRAGAFTVVVGSAITRPEHVTSWFRAALDETLASSGA</sequence>
<comment type="similarity">
    <text evidence="10">In the N-terminal section; belongs to the NanE family.</text>
</comment>
<dbReference type="PANTHER" id="PTHR36204:SF1">
    <property type="entry name" value="N-ACETYLMANNOSAMINE-6-PHOSPHATE 2-EPIMERASE-RELATED"/>
    <property type="match status" value="1"/>
</dbReference>
<dbReference type="Gene3D" id="3.20.20.70">
    <property type="entry name" value="Aldolase class I"/>
    <property type="match status" value="1"/>
</dbReference>
<comment type="caution">
    <text evidence="13">The sequence shown here is derived from an EMBL/GenBank/DDBJ whole genome shotgun (WGS) entry which is preliminary data.</text>
</comment>
<evidence type="ECO:0000256" key="3">
    <source>
        <dbReference type="ARBA" id="ARBA00005081"/>
    </source>
</evidence>
<evidence type="ECO:0000256" key="1">
    <source>
        <dbReference type="ARBA" id="ARBA00000056"/>
    </source>
</evidence>
<dbReference type="InterPro" id="IPR013785">
    <property type="entry name" value="Aldolase_TIM"/>
</dbReference>
<comment type="function">
    <text evidence="8">Catalyzes the phosphorylation of N-acetylmannosamine (ManNAc) to ManNAc-6-P.</text>
</comment>
<dbReference type="Proteomes" id="UP000037425">
    <property type="component" value="Unassembled WGS sequence"/>
</dbReference>
<dbReference type="UniPathway" id="UPA00629">
    <property type="reaction ID" value="UER00682"/>
</dbReference>
<keyword evidence="6 12" id="KW-0119">Carbohydrate metabolism</keyword>
<evidence type="ECO:0000256" key="11">
    <source>
        <dbReference type="ARBA" id="ARBA00061385"/>
    </source>
</evidence>
<dbReference type="PANTHER" id="PTHR36204">
    <property type="entry name" value="N-ACETYLMANNOSAMINE-6-PHOSPHATE 2-EPIMERASE-RELATED"/>
    <property type="match status" value="1"/>
</dbReference>
<evidence type="ECO:0000256" key="9">
    <source>
        <dbReference type="ARBA" id="ARBA00060606"/>
    </source>
</evidence>
<evidence type="ECO:0000256" key="5">
    <source>
        <dbReference type="ARBA" id="ARBA00023235"/>
    </source>
</evidence>
<name>A0A0L8BQM0_ENSAD</name>
<evidence type="ECO:0000256" key="8">
    <source>
        <dbReference type="ARBA" id="ARBA00053450"/>
    </source>
</evidence>
<comment type="pathway">
    <text evidence="9">Amino-sugar metabolism; N-acetylneuraminate degradation; D-fructose 6-phosphate from N-acetylneuraminate: step 2/5.</text>
</comment>
<dbReference type="GO" id="GO:0005829">
    <property type="term" value="C:cytosol"/>
    <property type="evidence" value="ECO:0007669"/>
    <property type="project" value="TreeGrafter"/>
</dbReference>
<keyword evidence="5 12" id="KW-0413">Isomerase</keyword>
<evidence type="ECO:0000256" key="12">
    <source>
        <dbReference type="HAMAP-Rule" id="MF_01235"/>
    </source>
</evidence>
<dbReference type="EMBL" id="LGAP01000014">
    <property type="protein sequence ID" value="KOF16845.1"/>
    <property type="molecule type" value="Genomic_DNA"/>
</dbReference>
<dbReference type="EC" id="5.1.3.9" evidence="12"/>
<evidence type="ECO:0000256" key="4">
    <source>
        <dbReference type="ARBA" id="ARBA00022777"/>
    </source>
</evidence>
<proteinExistence type="inferred from homology"/>
<evidence type="ECO:0000256" key="2">
    <source>
        <dbReference type="ARBA" id="ARBA00002147"/>
    </source>
</evidence>
<comment type="similarity">
    <text evidence="11">In the C-terminal section; belongs to the ROK (NagC/XylR) family. NanK subfamily.</text>
</comment>
<dbReference type="RefSeq" id="WP_053250560.1">
    <property type="nucleotide sequence ID" value="NZ_LGAP01000014.1"/>
</dbReference>
<reference evidence="14" key="1">
    <citation type="submission" date="2015-07" db="EMBL/GenBank/DDBJ databases">
        <title>Whole genome sequence of an Ensifer adhaerens strain isolated from a cave pool in the Wind Cave National Park.</title>
        <authorList>
            <person name="Eng W.W.H."/>
            <person name="Gan H.M."/>
            <person name="Barton H.A."/>
            <person name="Savka M.A."/>
        </authorList>
    </citation>
    <scope>NUCLEOTIDE SEQUENCE [LARGE SCALE GENOMIC DNA]</scope>
    <source>
        <strain evidence="14">SD006</strain>
    </source>
</reference>
<dbReference type="PATRIC" id="fig|106592.7.peg.1826"/>
<organism evidence="13 14">
    <name type="scientific">Ensifer adhaerens</name>
    <name type="common">Sinorhizobium morelense</name>
    <dbReference type="NCBI Taxonomy" id="106592"/>
    <lineage>
        <taxon>Bacteria</taxon>
        <taxon>Pseudomonadati</taxon>
        <taxon>Pseudomonadota</taxon>
        <taxon>Alphaproteobacteria</taxon>
        <taxon>Hyphomicrobiales</taxon>
        <taxon>Rhizobiaceae</taxon>
        <taxon>Sinorhizobium/Ensifer group</taxon>
        <taxon>Ensifer</taxon>
    </lineage>
</organism>